<name>A0AC34FGE7_9BILA</name>
<proteinExistence type="predicted"/>
<dbReference type="WBParaSite" id="ES5_v2.g16450.t1">
    <property type="protein sequence ID" value="ES5_v2.g16450.t1"/>
    <property type="gene ID" value="ES5_v2.g16450"/>
</dbReference>
<organism evidence="1 2">
    <name type="scientific">Panagrolaimus sp. ES5</name>
    <dbReference type="NCBI Taxonomy" id="591445"/>
    <lineage>
        <taxon>Eukaryota</taxon>
        <taxon>Metazoa</taxon>
        <taxon>Ecdysozoa</taxon>
        <taxon>Nematoda</taxon>
        <taxon>Chromadorea</taxon>
        <taxon>Rhabditida</taxon>
        <taxon>Tylenchina</taxon>
        <taxon>Panagrolaimomorpha</taxon>
        <taxon>Panagrolaimoidea</taxon>
        <taxon>Panagrolaimidae</taxon>
        <taxon>Panagrolaimus</taxon>
    </lineage>
</organism>
<protein>
    <submittedName>
        <fullName evidence="2">HTH TFE/IIEalpha-type domain-containing protein</fullName>
    </submittedName>
</protein>
<evidence type="ECO:0000313" key="1">
    <source>
        <dbReference type="Proteomes" id="UP000887579"/>
    </source>
</evidence>
<accession>A0AC34FGE7</accession>
<dbReference type="Proteomes" id="UP000887579">
    <property type="component" value="Unplaced"/>
</dbReference>
<sequence length="405" mass="46794">MTEPLTKPGEKKLQIVPDFLKTFILTIAKTFYGPEHFVIADYIQRNVCVNEERLRQFLKFDPKTLKPILVALKVDKIIKERIVTEEIQGRQRKIPYYFVNYKGAVNVTKYKLDQIRHRLEAQEQTKSNRTLFHCSNCGRQYDQLDVGKLFQPETGKMNCWSCFHEVQAEENAGPSEDTRSSLAKFNEQTGPLVSIMQQMNGVIFAEHILEPPIPTTIEEVEKKEEAKTVISLNLGEEMEFAEPEKEAVPWLTGSVRVSKADEERKAAAKKSREIKKSSARIRKYVKKSSARIRKYGMEHTDENEEIEQLLEKEKEVKKDGKIITKKPTFEELIEQISELGLNGFSGAPLAKRPTLREELLIPYGEILIPVNELTDEMLEKMSKEELEKVCEAREKLLDLLFRCGW</sequence>
<evidence type="ECO:0000313" key="2">
    <source>
        <dbReference type="WBParaSite" id="ES5_v2.g16450.t1"/>
    </source>
</evidence>
<reference evidence="2" key="1">
    <citation type="submission" date="2022-11" db="UniProtKB">
        <authorList>
            <consortium name="WormBaseParasite"/>
        </authorList>
    </citation>
    <scope>IDENTIFICATION</scope>
</reference>